<dbReference type="VEuPathDB" id="FungiDB:BON22_3120"/>
<keyword evidence="2 9" id="KW-0812">Transmembrane</keyword>
<evidence type="ECO:0000256" key="2">
    <source>
        <dbReference type="ARBA" id="ARBA00022692"/>
    </source>
</evidence>
<dbReference type="GO" id="GO:0043022">
    <property type="term" value="F:ribosome binding"/>
    <property type="evidence" value="ECO:0007669"/>
    <property type="project" value="InterPro"/>
</dbReference>
<proteinExistence type="predicted"/>
<dbReference type="AlphaFoldDB" id="A0A061AVC0"/>
<feature type="region of interest" description="Disordered" evidence="8">
    <location>
        <begin position="418"/>
        <end position="479"/>
    </location>
</feature>
<dbReference type="InterPro" id="IPR044202">
    <property type="entry name" value="LETM1/MDM38-like"/>
</dbReference>
<dbReference type="STRING" id="36022.A0A061AVC0"/>
<evidence type="ECO:0000313" key="13">
    <source>
        <dbReference type="Proteomes" id="UP000189513"/>
    </source>
</evidence>
<dbReference type="PROSITE" id="PS51758">
    <property type="entry name" value="LETM1_RBD"/>
    <property type="match status" value="1"/>
</dbReference>
<accession>A0A061AVC0</accession>
<evidence type="ECO:0000313" key="11">
    <source>
        <dbReference type="EMBL" id="CDR41130.1"/>
    </source>
</evidence>
<dbReference type="OMA" id="LQHYWDG"/>
<feature type="compositionally biased region" description="Polar residues" evidence="8">
    <location>
        <begin position="45"/>
        <end position="69"/>
    </location>
</feature>
<feature type="compositionally biased region" description="Basic and acidic residues" evidence="8">
    <location>
        <begin position="446"/>
        <end position="479"/>
    </location>
</feature>
<dbReference type="GO" id="GO:0030003">
    <property type="term" value="P:intracellular monoatomic cation homeostasis"/>
    <property type="evidence" value="ECO:0007669"/>
    <property type="project" value="TreeGrafter"/>
</dbReference>
<evidence type="ECO:0000256" key="7">
    <source>
        <dbReference type="PROSITE-ProRule" id="PRU01094"/>
    </source>
</evidence>
<name>A0A061AVC0_CYBFA</name>
<dbReference type="EMBL" id="MPUK01000005">
    <property type="protein sequence ID" value="ONH67135.1"/>
    <property type="molecule type" value="Genomic_DNA"/>
</dbReference>
<dbReference type="Pfam" id="PF07766">
    <property type="entry name" value="LETM1_RBD"/>
    <property type="match status" value="1"/>
</dbReference>
<dbReference type="EMBL" id="LK052891">
    <property type="protein sequence ID" value="CDR41130.1"/>
    <property type="molecule type" value="Genomic_DNA"/>
</dbReference>
<keyword evidence="4 9" id="KW-1133">Transmembrane helix</keyword>
<dbReference type="InterPro" id="IPR033122">
    <property type="entry name" value="LETM1-like_RBD"/>
</dbReference>
<keyword evidence="5 7" id="KW-0496">Mitochondrion</keyword>
<sequence length="479" mass="54204">MTPAVQRSIFRAGAANRIATPVLYRQIHNTRSLLNEPSKTEPAKNTHTATTEHVSTSTEQAAGKSSTSKDPAPAAVQPKKSIWEKVKHEANHYWDGTKLLGLEIKISFKLALKTAAGYELTRRERKQLQRTTQDMVRLVPFSMFVIVPFAELLLPVALKLFPSLLPSTYESASDKERKVTSLRDTRKKVSSMLRDTVKMQLPASVTEEEKLDFREFIEQLRSGMEPPSKEQTLRVARLFKDDTVLDNLERPQLIAMAKYLNLQPIGTNEMLRFRMRYKLLKIKNDDRAIEYEGVDSLTTVETQAACAARGIRVKNVNSIQLRHDLEMWIQLRLKERIPSTLLVLSNAYTYGTLNKEESIYDALQAVLSSMPEQVHHVVESDVDDSLTNKKRLELLKEQEEMIETETKQEADTGIKIQVKDTIRLDDDDVPSEKPAETSSEETTEGATKEGEATQDKTEDASAESAKKAESATKEEQNKQ</sequence>
<feature type="region of interest" description="Disordered" evidence="8">
    <location>
        <begin position="33"/>
        <end position="75"/>
    </location>
</feature>
<keyword evidence="3" id="KW-0999">Mitochondrion inner membrane</keyword>
<evidence type="ECO:0000313" key="12">
    <source>
        <dbReference type="EMBL" id="ONH67135.1"/>
    </source>
</evidence>
<evidence type="ECO:0000256" key="1">
    <source>
        <dbReference type="ARBA" id="ARBA00004434"/>
    </source>
</evidence>
<keyword evidence="6 9" id="KW-0472">Membrane</keyword>
<gene>
    <name evidence="12" type="ORF">BON22_3120</name>
    <name evidence="11" type="ORF">CYFA0S_06e02300g</name>
</gene>
<organism evidence="11">
    <name type="scientific">Cyberlindnera fabianii</name>
    <name type="common">Yeast</name>
    <name type="synonym">Hansenula fabianii</name>
    <dbReference type="NCBI Taxonomy" id="36022"/>
    <lineage>
        <taxon>Eukaryota</taxon>
        <taxon>Fungi</taxon>
        <taxon>Dikarya</taxon>
        <taxon>Ascomycota</taxon>
        <taxon>Saccharomycotina</taxon>
        <taxon>Saccharomycetes</taxon>
        <taxon>Phaffomycetales</taxon>
        <taxon>Phaffomycetaceae</taxon>
        <taxon>Cyberlindnera</taxon>
    </lineage>
</organism>
<feature type="transmembrane region" description="Helical" evidence="9">
    <location>
        <begin position="135"/>
        <end position="158"/>
    </location>
</feature>
<protein>
    <submittedName>
        <fullName evidence="11">CYFA0S06e02300g1_1</fullName>
    </submittedName>
    <submittedName>
        <fullName evidence="12">Mitochondrial distribution and morphology protein 38</fullName>
    </submittedName>
</protein>
<evidence type="ECO:0000256" key="5">
    <source>
        <dbReference type="ARBA" id="ARBA00023128"/>
    </source>
</evidence>
<dbReference type="PANTHER" id="PTHR14009">
    <property type="entry name" value="LEUCINE ZIPPER-EF-HAND CONTAINING TRANSMEMBRANE PROTEIN"/>
    <property type="match status" value="1"/>
</dbReference>
<reference evidence="11" key="1">
    <citation type="journal article" date="2014" name="Genome Announc.">
        <title>Genome sequence of the yeast Cyberlindnera fabianii (Hansenula fabianii).</title>
        <authorList>
            <person name="Freel K.C."/>
            <person name="Sarilar V."/>
            <person name="Neuveglise C."/>
            <person name="Devillers H."/>
            <person name="Friedrich A."/>
            <person name="Schacherer J."/>
        </authorList>
    </citation>
    <scope>NUCLEOTIDE SEQUENCE</scope>
    <source>
        <strain evidence="11">YJS4271</strain>
    </source>
</reference>
<comment type="subcellular location">
    <subcellularLocation>
        <location evidence="1">Mitochondrion inner membrane</location>
        <topology evidence="1">Single-pass membrane protein</topology>
    </subcellularLocation>
</comment>
<feature type="domain" description="Letm1 RBD" evidence="10">
    <location>
        <begin position="181"/>
        <end position="372"/>
    </location>
</feature>
<evidence type="ECO:0000256" key="6">
    <source>
        <dbReference type="ARBA" id="ARBA00023136"/>
    </source>
</evidence>
<evidence type="ECO:0000259" key="10">
    <source>
        <dbReference type="PROSITE" id="PS51758"/>
    </source>
</evidence>
<evidence type="ECO:0000256" key="3">
    <source>
        <dbReference type="ARBA" id="ARBA00022792"/>
    </source>
</evidence>
<dbReference type="GO" id="GO:0005743">
    <property type="term" value="C:mitochondrial inner membrane"/>
    <property type="evidence" value="ECO:0007669"/>
    <property type="project" value="UniProtKB-SubCell"/>
</dbReference>
<evidence type="ECO:0000256" key="4">
    <source>
        <dbReference type="ARBA" id="ARBA00022989"/>
    </source>
</evidence>
<dbReference type="OrthoDB" id="275278at2759"/>
<dbReference type="PANTHER" id="PTHR14009:SF1">
    <property type="entry name" value="MITOCHONDRIAL PROTON_CALCIUM EXCHANGER PROTEIN"/>
    <property type="match status" value="1"/>
</dbReference>
<evidence type="ECO:0000256" key="9">
    <source>
        <dbReference type="SAM" id="Phobius"/>
    </source>
</evidence>
<reference evidence="12" key="3">
    <citation type="submission" date="2017-01" db="EMBL/GenBank/DDBJ databases">
        <authorList>
            <person name="Mah S.A."/>
            <person name="Swanson W.J."/>
            <person name="Moy G.W."/>
            <person name="Vacquier V.D."/>
        </authorList>
    </citation>
    <scope>NUCLEOTIDE SEQUENCE [LARGE SCALE GENOMIC DNA]</scope>
    <source>
        <strain evidence="12">65</strain>
    </source>
</reference>
<feature type="compositionally biased region" description="Basic and acidic residues" evidence="8">
    <location>
        <begin position="418"/>
        <end position="435"/>
    </location>
</feature>
<dbReference type="Proteomes" id="UP000189513">
    <property type="component" value="Unassembled WGS sequence"/>
</dbReference>
<keyword evidence="13" id="KW-1185">Reference proteome</keyword>
<evidence type="ECO:0000256" key="8">
    <source>
        <dbReference type="SAM" id="MobiDB-lite"/>
    </source>
</evidence>
<reference evidence="13" key="2">
    <citation type="journal article" date="2017" name="Genome Announc.">
        <title>Genome sequences of Cyberlindnera fabianii 65, Pichia kudriavzevii 129, and Saccharomyces cerevisiae 131 isolated from fermented masau fruits in Zimbabwe.</title>
        <authorList>
            <person name="van Rijswijck I.M.H."/>
            <person name="Derks M.F.L."/>
            <person name="Abee T."/>
            <person name="de Ridder D."/>
            <person name="Smid E.J."/>
        </authorList>
    </citation>
    <scope>NUCLEOTIDE SEQUENCE [LARGE SCALE GENOMIC DNA]</scope>
    <source>
        <strain evidence="13">65</strain>
    </source>
</reference>